<dbReference type="Pfam" id="PF00089">
    <property type="entry name" value="Trypsin"/>
    <property type="match status" value="1"/>
</dbReference>
<evidence type="ECO:0000256" key="6">
    <source>
        <dbReference type="ARBA" id="ARBA00023180"/>
    </source>
</evidence>
<organism evidence="8 9">
    <name type="scientific">Ameca splendens</name>
    <dbReference type="NCBI Taxonomy" id="208324"/>
    <lineage>
        <taxon>Eukaryota</taxon>
        <taxon>Metazoa</taxon>
        <taxon>Chordata</taxon>
        <taxon>Craniata</taxon>
        <taxon>Vertebrata</taxon>
        <taxon>Euteleostomi</taxon>
        <taxon>Actinopterygii</taxon>
        <taxon>Neopterygii</taxon>
        <taxon>Teleostei</taxon>
        <taxon>Neoteleostei</taxon>
        <taxon>Acanthomorphata</taxon>
        <taxon>Ovalentaria</taxon>
        <taxon>Atherinomorphae</taxon>
        <taxon>Cyprinodontiformes</taxon>
        <taxon>Goodeidae</taxon>
        <taxon>Ameca</taxon>
    </lineage>
</organism>
<keyword evidence="3" id="KW-0378">Hydrolase</keyword>
<comment type="caution">
    <text evidence="8">The sequence shown here is derived from an EMBL/GenBank/DDBJ whole genome shotgun (WGS) entry which is preliminary data.</text>
</comment>
<dbReference type="InterPro" id="IPR001254">
    <property type="entry name" value="Trypsin_dom"/>
</dbReference>
<dbReference type="PANTHER" id="PTHR24253">
    <property type="entry name" value="TRANSMEMBRANE PROTEASE SERINE"/>
    <property type="match status" value="1"/>
</dbReference>
<feature type="domain" description="Peptidase S1" evidence="7">
    <location>
        <begin position="5"/>
        <end position="33"/>
    </location>
</feature>
<evidence type="ECO:0000256" key="1">
    <source>
        <dbReference type="ARBA" id="ARBA00022670"/>
    </source>
</evidence>
<proteinExistence type="predicted"/>
<keyword evidence="5" id="KW-1015">Disulfide bond</keyword>
<dbReference type="InterPro" id="IPR043504">
    <property type="entry name" value="Peptidase_S1_PA_chymotrypsin"/>
</dbReference>
<dbReference type="InterPro" id="IPR009003">
    <property type="entry name" value="Peptidase_S1_PA"/>
</dbReference>
<reference evidence="8 9" key="1">
    <citation type="submission" date="2021-06" db="EMBL/GenBank/DDBJ databases">
        <authorList>
            <person name="Palmer J.M."/>
        </authorList>
    </citation>
    <scope>NUCLEOTIDE SEQUENCE [LARGE SCALE GENOMIC DNA]</scope>
    <source>
        <strain evidence="8 9">AS_MEX2019</strain>
        <tissue evidence="8">Muscle</tissue>
    </source>
</reference>
<dbReference type="PANTHER" id="PTHR24253:SF144">
    <property type="entry name" value="CHYMOTRYPSIN-LIKE PROTEASE CTRL-1-RELATED"/>
    <property type="match status" value="1"/>
</dbReference>
<keyword evidence="4" id="KW-0720">Serine protease</keyword>
<evidence type="ECO:0000256" key="5">
    <source>
        <dbReference type="ARBA" id="ARBA00023157"/>
    </source>
</evidence>
<protein>
    <recommendedName>
        <fullName evidence="7">Peptidase S1 domain-containing protein</fullName>
    </recommendedName>
</protein>
<keyword evidence="2" id="KW-0732">Signal</keyword>
<accession>A0ABV0XFV1</accession>
<dbReference type="Gene3D" id="2.40.10.10">
    <property type="entry name" value="Trypsin-like serine proteases"/>
    <property type="match status" value="1"/>
</dbReference>
<dbReference type="SUPFAM" id="SSF50494">
    <property type="entry name" value="Trypsin-like serine proteases"/>
    <property type="match status" value="1"/>
</dbReference>
<dbReference type="Proteomes" id="UP001469553">
    <property type="component" value="Unassembled WGS sequence"/>
</dbReference>
<evidence type="ECO:0000313" key="8">
    <source>
        <dbReference type="EMBL" id="MEQ2280324.1"/>
    </source>
</evidence>
<evidence type="ECO:0000256" key="2">
    <source>
        <dbReference type="ARBA" id="ARBA00022729"/>
    </source>
</evidence>
<keyword evidence="1" id="KW-0645">Protease</keyword>
<gene>
    <name evidence="8" type="ORF">AMECASPLE_018570</name>
</gene>
<evidence type="ECO:0000259" key="7">
    <source>
        <dbReference type="Pfam" id="PF00089"/>
    </source>
</evidence>
<evidence type="ECO:0000256" key="4">
    <source>
        <dbReference type="ARBA" id="ARBA00022825"/>
    </source>
</evidence>
<evidence type="ECO:0000313" key="9">
    <source>
        <dbReference type="Proteomes" id="UP001469553"/>
    </source>
</evidence>
<evidence type="ECO:0000256" key="3">
    <source>
        <dbReference type="ARBA" id="ARBA00022801"/>
    </source>
</evidence>
<name>A0ABV0XFV1_9TELE</name>
<keyword evidence="6" id="KW-0325">Glycoprotein</keyword>
<keyword evidence="9" id="KW-1185">Reference proteome</keyword>
<dbReference type="EMBL" id="JAHRIP010001452">
    <property type="protein sequence ID" value="MEQ2280324.1"/>
    <property type="molecule type" value="Genomic_DNA"/>
</dbReference>
<sequence length="109" mass="11643">MWVQAGVVSFGDGCALPMKPGVYIRVSQYQRWISDMVTGMEPGFVTFTSPGIDSNLNFSCATTTPATTTSMTTDDSIFGSGETLSQFPHFMALSILSLFLHAVDSSGGM</sequence>